<keyword evidence="10" id="KW-1185">Reference proteome</keyword>
<evidence type="ECO:0000313" key="9">
    <source>
        <dbReference type="EMBL" id="MBS7661695.1"/>
    </source>
</evidence>
<dbReference type="Proteomes" id="UP001196601">
    <property type="component" value="Unassembled WGS sequence"/>
</dbReference>
<gene>
    <name evidence="9" type="ORF">I0D00_07010</name>
</gene>
<comment type="caution">
    <text evidence="9">The sequence shown here is derived from an EMBL/GenBank/DDBJ whole genome shotgun (WGS) entry which is preliminary data.</text>
</comment>
<dbReference type="PANTHER" id="PTHR30047">
    <property type="entry name" value="HIGH-AFFINITY CHOLINE TRANSPORT PROTEIN-RELATED"/>
    <property type="match status" value="1"/>
</dbReference>
<comment type="subcellular location">
    <subcellularLocation>
        <location evidence="1">Cell membrane</location>
        <topology evidence="1">Multi-pass membrane protein</topology>
    </subcellularLocation>
</comment>
<accession>A0ABS5PYW8</accession>
<feature type="transmembrane region" description="Helical" evidence="8">
    <location>
        <begin position="159"/>
        <end position="182"/>
    </location>
</feature>
<feature type="transmembrane region" description="Helical" evidence="8">
    <location>
        <begin position="434"/>
        <end position="455"/>
    </location>
</feature>
<protein>
    <submittedName>
        <fullName evidence="9">BCCT family transporter</fullName>
    </submittedName>
</protein>
<evidence type="ECO:0000256" key="3">
    <source>
        <dbReference type="ARBA" id="ARBA00022448"/>
    </source>
</evidence>
<feature type="transmembrane region" description="Helical" evidence="8">
    <location>
        <begin position="26"/>
        <end position="44"/>
    </location>
</feature>
<dbReference type="InterPro" id="IPR000060">
    <property type="entry name" value="BCCT_transptr"/>
</dbReference>
<feature type="transmembrane region" description="Helical" evidence="8">
    <location>
        <begin position="105"/>
        <end position="124"/>
    </location>
</feature>
<feature type="transmembrane region" description="Helical" evidence="8">
    <location>
        <begin position="288"/>
        <end position="311"/>
    </location>
</feature>
<dbReference type="PROSITE" id="PS01303">
    <property type="entry name" value="BCCT"/>
    <property type="match status" value="1"/>
</dbReference>
<feature type="transmembrane region" description="Helical" evidence="8">
    <location>
        <begin position="501"/>
        <end position="521"/>
    </location>
</feature>
<feature type="transmembrane region" description="Helical" evidence="8">
    <location>
        <begin position="64"/>
        <end position="84"/>
    </location>
</feature>
<feature type="transmembrane region" description="Helical" evidence="8">
    <location>
        <begin position="209"/>
        <end position="234"/>
    </location>
</feature>
<keyword evidence="6 8" id="KW-1133">Transmembrane helix</keyword>
<evidence type="ECO:0000313" key="10">
    <source>
        <dbReference type="Proteomes" id="UP001196601"/>
    </source>
</evidence>
<organism evidence="9 10">
    <name type="scientific">Pseudomonas lalucatii</name>
    <dbReference type="NCBI Taxonomy" id="1424203"/>
    <lineage>
        <taxon>Bacteria</taxon>
        <taxon>Pseudomonadati</taxon>
        <taxon>Pseudomonadota</taxon>
        <taxon>Gammaproteobacteria</taxon>
        <taxon>Pseudomonadales</taxon>
        <taxon>Pseudomonadaceae</taxon>
        <taxon>Pseudomonas</taxon>
    </lineage>
</organism>
<keyword evidence="4" id="KW-1003">Cell membrane</keyword>
<evidence type="ECO:0000256" key="1">
    <source>
        <dbReference type="ARBA" id="ARBA00004651"/>
    </source>
</evidence>
<feature type="transmembrane region" description="Helical" evidence="8">
    <location>
        <begin position="254"/>
        <end position="276"/>
    </location>
</feature>
<feature type="transmembrane region" description="Helical" evidence="8">
    <location>
        <begin position="345"/>
        <end position="362"/>
    </location>
</feature>
<keyword evidence="5 8" id="KW-0812">Transmembrane</keyword>
<dbReference type="EMBL" id="JADPMV010000001">
    <property type="protein sequence ID" value="MBS7661695.1"/>
    <property type="molecule type" value="Genomic_DNA"/>
</dbReference>
<proteinExistence type="inferred from homology"/>
<evidence type="ECO:0000256" key="7">
    <source>
        <dbReference type="ARBA" id="ARBA00023136"/>
    </source>
</evidence>
<evidence type="ECO:0000256" key="5">
    <source>
        <dbReference type="ARBA" id="ARBA00022692"/>
    </source>
</evidence>
<comment type="similarity">
    <text evidence="2">Belongs to the BCCT transporter (TC 2.A.15) family.</text>
</comment>
<feature type="transmembrane region" description="Helical" evidence="8">
    <location>
        <begin position="476"/>
        <end position="495"/>
    </location>
</feature>
<dbReference type="InterPro" id="IPR018093">
    <property type="entry name" value="BCCT_CS"/>
</dbReference>
<feature type="transmembrane region" description="Helical" evidence="8">
    <location>
        <begin position="374"/>
        <end position="392"/>
    </location>
</feature>
<keyword evidence="7 8" id="KW-0472">Membrane</keyword>
<evidence type="ECO:0000256" key="4">
    <source>
        <dbReference type="ARBA" id="ARBA00022475"/>
    </source>
</evidence>
<dbReference type="RefSeq" id="WP_213639020.1">
    <property type="nucleotide sequence ID" value="NZ_JADPMV010000001.1"/>
</dbReference>
<sequence length="533" mass="57188">MNTQVLPERLAIATAENGFFKGYNHTVTLGSMLLITAFVLWAALQPEQAGAVLANIQGQVLDTFGSYYIYVMALFAVVCFLLTIPPRIGSIRLGGADAKAEFSSFSWFAMMFGAGIGVGMLTYATGEPIYHFADNPEIIKGLVQAKMPETLDSVYRYSFLHWGFSAWTVYSLIGLSLAYFGYNRGLPLTIRSGLFPLFGKTLNGHLGHLVDITAVLATLLGIAVTIGFGITQLASGLYNISGAEWIVNAGKPTGLALAFSLVVVMLLSTVSAISGVGRGVKWLSNINMSLSFVLLVFFLVFGSTLVALQLLGNGVVDYLITFIPLAFNVEEKGTALGDWQAGWTIFYWAWWIAYAPFVGMFFAKISKGRTIREFILGSVLIPSLVCFIWFTFVGGTALDLELSDIANGQILNADISAQIFQVLNVMLSADAAKAMSALVVVLLLTFLVTSADSAILVINSINTGGATERSNNNHTIIWGVFLTAIIAVLLLAGGLGALKAAMIIGTLPFSFIMLLMTIALVKSLIAPQKPILA</sequence>
<keyword evidence="3" id="KW-0813">Transport</keyword>
<evidence type="ECO:0000256" key="6">
    <source>
        <dbReference type="ARBA" id="ARBA00022989"/>
    </source>
</evidence>
<dbReference type="Pfam" id="PF02028">
    <property type="entry name" value="BCCT"/>
    <property type="match status" value="1"/>
</dbReference>
<evidence type="ECO:0000256" key="2">
    <source>
        <dbReference type="ARBA" id="ARBA00005658"/>
    </source>
</evidence>
<reference evidence="9 10" key="1">
    <citation type="journal article" date="2021" name="Syst. Appl. Microbiol.">
        <title>Pseudomonas lalucatii sp. nov. isolated from Vallgornera, a karstic cave in Mallorca, Western Mediterranean.</title>
        <authorList>
            <person name="Busquets A."/>
            <person name="Mulet M."/>
            <person name="Gomila M."/>
            <person name="Garcia-Valdes E."/>
        </authorList>
    </citation>
    <scope>NUCLEOTIDE SEQUENCE [LARGE SCALE GENOMIC DNA]</scope>
    <source>
        <strain evidence="9 10">R1b54</strain>
    </source>
</reference>
<dbReference type="PANTHER" id="PTHR30047:SF7">
    <property type="entry name" value="HIGH-AFFINITY CHOLINE TRANSPORT PROTEIN"/>
    <property type="match status" value="1"/>
</dbReference>
<name>A0ABS5PYW8_9PSED</name>
<evidence type="ECO:0000256" key="8">
    <source>
        <dbReference type="SAM" id="Phobius"/>
    </source>
</evidence>